<organism evidence="2 3">
    <name type="scientific">Azospirillum oleiclasticum</name>
    <dbReference type="NCBI Taxonomy" id="2735135"/>
    <lineage>
        <taxon>Bacteria</taxon>
        <taxon>Pseudomonadati</taxon>
        <taxon>Pseudomonadota</taxon>
        <taxon>Alphaproteobacteria</taxon>
        <taxon>Rhodospirillales</taxon>
        <taxon>Azospirillaceae</taxon>
        <taxon>Azospirillum</taxon>
    </lineage>
</organism>
<accession>A0ABX2TJI1</accession>
<feature type="transmembrane region" description="Helical" evidence="1">
    <location>
        <begin position="6"/>
        <end position="23"/>
    </location>
</feature>
<keyword evidence="1" id="KW-0812">Transmembrane</keyword>
<feature type="transmembrane region" description="Helical" evidence="1">
    <location>
        <begin position="35"/>
        <end position="58"/>
    </location>
</feature>
<comment type="caution">
    <text evidence="2">The sequence shown here is derived from an EMBL/GenBank/DDBJ whole genome shotgun (WGS) entry which is preliminary data.</text>
</comment>
<evidence type="ECO:0000313" key="3">
    <source>
        <dbReference type="Proteomes" id="UP000584642"/>
    </source>
</evidence>
<feature type="transmembrane region" description="Helical" evidence="1">
    <location>
        <begin position="70"/>
        <end position="91"/>
    </location>
</feature>
<dbReference type="Proteomes" id="UP000584642">
    <property type="component" value="Unassembled WGS sequence"/>
</dbReference>
<evidence type="ECO:0000313" key="2">
    <source>
        <dbReference type="EMBL" id="NYZ24506.1"/>
    </source>
</evidence>
<keyword evidence="3" id="KW-1185">Reference proteome</keyword>
<protein>
    <submittedName>
        <fullName evidence="2">Uncharacterized protein</fullName>
    </submittedName>
</protein>
<keyword evidence="1" id="KW-0472">Membrane</keyword>
<name>A0ABX2TJI1_9PROT</name>
<dbReference type="EMBL" id="JABFDB010000041">
    <property type="protein sequence ID" value="NYZ24506.1"/>
    <property type="molecule type" value="Genomic_DNA"/>
</dbReference>
<keyword evidence="1" id="KW-1133">Transmembrane helix</keyword>
<dbReference type="RefSeq" id="WP_180286284.1">
    <property type="nucleotide sequence ID" value="NZ_JABFDB010000041.1"/>
</dbReference>
<evidence type="ECO:0000256" key="1">
    <source>
        <dbReference type="SAM" id="Phobius"/>
    </source>
</evidence>
<gene>
    <name evidence="2" type="ORF">HND93_32790</name>
</gene>
<reference evidence="2 3" key="1">
    <citation type="submission" date="2020-05" db="EMBL/GenBank/DDBJ databases">
        <title>Azospirillum oleiclasticum sp. nov, a nitrogen-fixing and heavy crude oil-emulsifying bacterium isolated from the crude oil of Yumen Oilfield.</title>
        <authorList>
            <person name="Wu D."/>
            <person name="Cai M."/>
            <person name="Zhang X."/>
        </authorList>
    </citation>
    <scope>NUCLEOTIDE SEQUENCE [LARGE SCALE GENOMIC DNA]</scope>
    <source>
        <strain evidence="2 3">ROY-1-1-2</strain>
    </source>
</reference>
<proteinExistence type="predicted"/>
<sequence length="205" mass="20737">MGFAHAFAALLLCVIFSGGLYLLKRPSSDLSDRIVGLVAVLLSVAGMLAVGGAAALAADLSVAPPSPWSGVLETAVGSLAAIASATILAVFELARRQLKARLGVALDDQAREYVQDAADRFAAFAHARLSALAGLPAPSPVGLPPGTAPGASAAPALYDSVVDEMVDAMVEQVPDGLSRLGVDAAGVRRMLMVRLAARGILPEGG</sequence>